<organism evidence="1 2">
    <name type="scientific">Rhizobium vallis</name>
    <dbReference type="NCBI Taxonomy" id="634290"/>
    <lineage>
        <taxon>Bacteria</taxon>
        <taxon>Pseudomonadati</taxon>
        <taxon>Pseudomonadota</taxon>
        <taxon>Alphaproteobacteria</taxon>
        <taxon>Hyphomicrobiales</taxon>
        <taxon>Rhizobiaceae</taxon>
        <taxon>Rhizobium/Agrobacterium group</taxon>
        <taxon>Rhizobium</taxon>
    </lineage>
</organism>
<accession>A0A432PJG0</accession>
<dbReference type="Proteomes" id="UP000278823">
    <property type="component" value="Unassembled WGS sequence"/>
</dbReference>
<reference evidence="2" key="1">
    <citation type="submission" date="2018-11" db="EMBL/GenBank/DDBJ databases">
        <title>Rhizobium chutanense sp. nov., isolated from root nodules of Phaseolus vulgaris in China.</title>
        <authorList>
            <person name="Huo Y."/>
        </authorList>
    </citation>
    <scope>NUCLEOTIDE SEQUENCE [LARGE SCALE GENOMIC DNA]</scope>
    <source>
        <strain evidence="2">CCBAU 65647</strain>
    </source>
</reference>
<evidence type="ECO:0000313" key="2">
    <source>
        <dbReference type="Proteomes" id="UP000278823"/>
    </source>
</evidence>
<name>A0A432PJG0_9HYPH</name>
<sequence>MGPNHDAGVGGLADIPFGNCRSIASPVYNEIDNLFALLRCHFGETSAFCSDHVPEPITCDGSMICREIFWMAFNLRHDPDL</sequence>
<gene>
    <name evidence="1" type="ORF">EFQ99_16885</name>
</gene>
<comment type="caution">
    <text evidence="1">The sequence shown here is derived from an EMBL/GenBank/DDBJ whole genome shotgun (WGS) entry which is preliminary data.</text>
</comment>
<proteinExistence type="predicted"/>
<protein>
    <submittedName>
        <fullName evidence="1">Uncharacterized protein</fullName>
    </submittedName>
</protein>
<dbReference type="AlphaFoldDB" id="A0A432PJG0"/>
<keyword evidence="2" id="KW-1185">Reference proteome</keyword>
<dbReference type="EMBL" id="RJTH01000005">
    <property type="protein sequence ID" value="RUM24454.1"/>
    <property type="molecule type" value="Genomic_DNA"/>
</dbReference>
<evidence type="ECO:0000313" key="1">
    <source>
        <dbReference type="EMBL" id="RUM24454.1"/>
    </source>
</evidence>